<keyword evidence="4" id="KW-0949">S-adenosyl-L-methionine</keyword>
<keyword evidence="9" id="KW-1185">Reference proteome</keyword>
<dbReference type="eggNOG" id="COG0007">
    <property type="taxonomic scope" value="Bacteria"/>
</dbReference>
<name>A7NH14_ROSCS</name>
<organism evidence="8 9">
    <name type="scientific">Roseiflexus castenholzii (strain DSM 13941 / HLO8)</name>
    <dbReference type="NCBI Taxonomy" id="383372"/>
    <lineage>
        <taxon>Bacteria</taxon>
        <taxon>Bacillati</taxon>
        <taxon>Chloroflexota</taxon>
        <taxon>Chloroflexia</taxon>
        <taxon>Chloroflexales</taxon>
        <taxon>Roseiflexineae</taxon>
        <taxon>Roseiflexaceae</taxon>
        <taxon>Roseiflexus</taxon>
    </lineage>
</organism>
<accession>A7NH14</accession>
<sequence>MGVRCDTKERHAMTGKAYLVGAGPGRADLITVRGLTVLRQADAVLYDRLIAPELLEEAPPRAERIFVGKRPGHHALRQEGINELLVRLVRDGLQVVRLKGGDPSVFGHVAEEAEALVAAGLPYEVVPGVSSAIGVPAYAGIPLTRRRVASAFAVVTAHEASETASGIDWHALAAMPTLVVLMALTRLDVVCANLIAAGRDPHTPAALISRGTTAQQRVLRATLATLFDAQLRADLPPPAVLVVGAVAALTDTLAWFDPASAPAHHMFWEDE</sequence>
<dbReference type="Pfam" id="PF00590">
    <property type="entry name" value="TP_methylase"/>
    <property type="match status" value="1"/>
</dbReference>
<dbReference type="GO" id="GO:0032259">
    <property type="term" value="P:methylation"/>
    <property type="evidence" value="ECO:0007669"/>
    <property type="project" value="UniProtKB-KW"/>
</dbReference>
<dbReference type="NCBIfam" id="TIGR01469">
    <property type="entry name" value="cobA_cysG_Cterm"/>
    <property type="match status" value="1"/>
</dbReference>
<evidence type="ECO:0000256" key="6">
    <source>
        <dbReference type="RuleBase" id="RU003960"/>
    </source>
</evidence>
<proteinExistence type="inferred from homology"/>
<dbReference type="NCBIfam" id="NF004790">
    <property type="entry name" value="PRK06136.1"/>
    <property type="match status" value="1"/>
</dbReference>
<dbReference type="InterPro" id="IPR006366">
    <property type="entry name" value="CobA/CysG_C"/>
</dbReference>
<dbReference type="FunFam" id="3.30.950.10:FF:000001">
    <property type="entry name" value="Siroheme synthase"/>
    <property type="match status" value="1"/>
</dbReference>
<dbReference type="GO" id="GO:0004851">
    <property type="term" value="F:uroporphyrin-III C-methyltransferase activity"/>
    <property type="evidence" value="ECO:0007669"/>
    <property type="project" value="UniProtKB-EC"/>
</dbReference>
<keyword evidence="5" id="KW-0627">Porphyrin biosynthesis</keyword>
<evidence type="ECO:0000256" key="1">
    <source>
        <dbReference type="ARBA" id="ARBA00012162"/>
    </source>
</evidence>
<dbReference type="STRING" id="383372.Rcas_0636"/>
<dbReference type="InterPro" id="IPR014777">
    <property type="entry name" value="4pyrrole_Mease_sub1"/>
</dbReference>
<evidence type="ECO:0000313" key="8">
    <source>
        <dbReference type="EMBL" id="ABU56761.1"/>
    </source>
</evidence>
<dbReference type="PROSITE" id="PS00839">
    <property type="entry name" value="SUMT_1"/>
    <property type="match status" value="1"/>
</dbReference>
<dbReference type="InterPro" id="IPR003043">
    <property type="entry name" value="Uropor_MeTrfase_CS"/>
</dbReference>
<dbReference type="Proteomes" id="UP000000263">
    <property type="component" value="Chromosome"/>
</dbReference>
<evidence type="ECO:0000259" key="7">
    <source>
        <dbReference type="Pfam" id="PF00590"/>
    </source>
</evidence>
<evidence type="ECO:0000256" key="2">
    <source>
        <dbReference type="ARBA" id="ARBA00022603"/>
    </source>
</evidence>
<feature type="domain" description="Tetrapyrrole methylase" evidence="7">
    <location>
        <begin position="18"/>
        <end position="226"/>
    </location>
</feature>
<keyword evidence="2 6" id="KW-0489">Methyltransferase</keyword>
<dbReference type="InterPro" id="IPR050161">
    <property type="entry name" value="Siro_Cobalamin_biosynth"/>
</dbReference>
<dbReference type="EC" id="2.1.1.107" evidence="1"/>
<dbReference type="PROSITE" id="PS00840">
    <property type="entry name" value="SUMT_2"/>
    <property type="match status" value="1"/>
</dbReference>
<evidence type="ECO:0000256" key="3">
    <source>
        <dbReference type="ARBA" id="ARBA00022679"/>
    </source>
</evidence>
<protein>
    <recommendedName>
        <fullName evidence="1">uroporphyrinogen-III C-methyltransferase</fullName>
        <ecNumber evidence="1">2.1.1.107</ecNumber>
    </recommendedName>
</protein>
<dbReference type="SUPFAM" id="SSF53790">
    <property type="entry name" value="Tetrapyrrole methylase"/>
    <property type="match status" value="1"/>
</dbReference>
<reference evidence="8 9" key="1">
    <citation type="submission" date="2007-08" db="EMBL/GenBank/DDBJ databases">
        <title>Complete sequence of Roseiflexus castenholzii DSM 13941.</title>
        <authorList>
            <consortium name="US DOE Joint Genome Institute"/>
            <person name="Copeland A."/>
            <person name="Lucas S."/>
            <person name="Lapidus A."/>
            <person name="Barry K."/>
            <person name="Glavina del Rio T."/>
            <person name="Dalin E."/>
            <person name="Tice H."/>
            <person name="Pitluck S."/>
            <person name="Thompson L.S."/>
            <person name="Brettin T."/>
            <person name="Bruce D."/>
            <person name="Detter J.C."/>
            <person name="Han C."/>
            <person name="Tapia R."/>
            <person name="Schmutz J."/>
            <person name="Larimer F."/>
            <person name="Land M."/>
            <person name="Hauser L."/>
            <person name="Kyrpides N."/>
            <person name="Mikhailova N."/>
            <person name="Bryant D.A."/>
            <person name="Hanada S."/>
            <person name="Tsukatani Y."/>
            <person name="Richardson P."/>
        </authorList>
    </citation>
    <scope>NUCLEOTIDE SEQUENCE [LARGE SCALE GENOMIC DNA]</scope>
    <source>
        <strain evidence="9">DSM 13941 / HLO8</strain>
    </source>
</reference>
<dbReference type="InterPro" id="IPR000878">
    <property type="entry name" value="4pyrrol_Mease"/>
</dbReference>
<dbReference type="EMBL" id="CP000804">
    <property type="protein sequence ID" value="ABU56761.1"/>
    <property type="molecule type" value="Genomic_DNA"/>
</dbReference>
<evidence type="ECO:0000313" key="9">
    <source>
        <dbReference type="Proteomes" id="UP000000263"/>
    </source>
</evidence>
<dbReference type="PANTHER" id="PTHR45790">
    <property type="entry name" value="SIROHEME SYNTHASE-RELATED"/>
    <property type="match status" value="1"/>
</dbReference>
<dbReference type="InterPro" id="IPR035996">
    <property type="entry name" value="4pyrrol_Methylase_sf"/>
</dbReference>
<dbReference type="KEGG" id="rca:Rcas_0636"/>
<gene>
    <name evidence="8" type="ordered locus">Rcas_0636</name>
</gene>
<dbReference type="HOGENOM" id="CLU_011276_7_0_0"/>
<dbReference type="CDD" id="cd11642">
    <property type="entry name" value="SUMT"/>
    <property type="match status" value="1"/>
</dbReference>
<dbReference type="FunFam" id="3.40.1010.10:FF:000001">
    <property type="entry name" value="Siroheme synthase"/>
    <property type="match status" value="1"/>
</dbReference>
<comment type="similarity">
    <text evidence="6">Belongs to the precorrin methyltransferase family.</text>
</comment>
<dbReference type="Gene3D" id="3.30.950.10">
    <property type="entry name" value="Methyltransferase, Cobalt-precorrin-4 Transmethylase, Domain 2"/>
    <property type="match status" value="1"/>
</dbReference>
<evidence type="ECO:0000256" key="5">
    <source>
        <dbReference type="ARBA" id="ARBA00023244"/>
    </source>
</evidence>
<dbReference type="InterPro" id="IPR014776">
    <property type="entry name" value="4pyrrole_Mease_sub2"/>
</dbReference>
<dbReference type="AlphaFoldDB" id="A7NH14"/>
<dbReference type="Gene3D" id="3.40.1010.10">
    <property type="entry name" value="Cobalt-precorrin-4 Transmethylase, Domain 1"/>
    <property type="match status" value="1"/>
</dbReference>
<dbReference type="PANTHER" id="PTHR45790:SF3">
    <property type="entry name" value="S-ADENOSYL-L-METHIONINE-DEPENDENT UROPORPHYRINOGEN III METHYLTRANSFERASE, CHLOROPLASTIC"/>
    <property type="match status" value="1"/>
</dbReference>
<evidence type="ECO:0000256" key="4">
    <source>
        <dbReference type="ARBA" id="ARBA00022691"/>
    </source>
</evidence>
<dbReference type="GO" id="GO:0019354">
    <property type="term" value="P:siroheme biosynthetic process"/>
    <property type="evidence" value="ECO:0007669"/>
    <property type="project" value="InterPro"/>
</dbReference>
<keyword evidence="3 6" id="KW-0808">Transferase</keyword>